<feature type="transmembrane region" description="Helical" evidence="1">
    <location>
        <begin position="12"/>
        <end position="29"/>
    </location>
</feature>
<protein>
    <submittedName>
        <fullName evidence="2">Uncharacterized protein</fullName>
    </submittedName>
</protein>
<organism evidence="2 3">
    <name type="scientific">Polymorphospora lycopeni</name>
    <dbReference type="NCBI Taxonomy" id="3140240"/>
    <lineage>
        <taxon>Bacteria</taxon>
        <taxon>Bacillati</taxon>
        <taxon>Actinomycetota</taxon>
        <taxon>Actinomycetes</taxon>
        <taxon>Micromonosporales</taxon>
        <taxon>Micromonosporaceae</taxon>
        <taxon>Polymorphospora</taxon>
    </lineage>
</organism>
<keyword evidence="1" id="KW-1133">Transmembrane helix</keyword>
<evidence type="ECO:0000313" key="2">
    <source>
        <dbReference type="EMBL" id="MFB6393624.1"/>
    </source>
</evidence>
<comment type="caution">
    <text evidence="2">The sequence shown here is derived from an EMBL/GenBank/DDBJ whole genome shotgun (WGS) entry which is preliminary data.</text>
</comment>
<reference evidence="2 3" key="1">
    <citation type="submission" date="2024-04" db="EMBL/GenBank/DDBJ databases">
        <title>Polymorphospora sp. isolated from Baiyangdian Lake in Xiong'an New Area.</title>
        <authorList>
            <person name="Zhang X."/>
            <person name="Liu J."/>
        </authorList>
    </citation>
    <scope>NUCLEOTIDE SEQUENCE [LARGE SCALE GENOMIC DNA]</scope>
    <source>
        <strain evidence="2 3">2-325</strain>
    </source>
</reference>
<evidence type="ECO:0000313" key="3">
    <source>
        <dbReference type="Proteomes" id="UP001582793"/>
    </source>
</evidence>
<evidence type="ECO:0000256" key="1">
    <source>
        <dbReference type="SAM" id="Phobius"/>
    </source>
</evidence>
<accession>A0ABV5CNP9</accession>
<keyword evidence="3" id="KW-1185">Reference proteome</keyword>
<feature type="transmembrane region" description="Helical" evidence="1">
    <location>
        <begin position="35"/>
        <end position="57"/>
    </location>
</feature>
<keyword evidence="1" id="KW-0472">Membrane</keyword>
<gene>
    <name evidence="2" type="ORF">AAFH96_10960</name>
</gene>
<proteinExistence type="predicted"/>
<dbReference type="EMBL" id="JBCGDC010000024">
    <property type="protein sequence ID" value="MFB6393624.1"/>
    <property type="molecule type" value="Genomic_DNA"/>
</dbReference>
<feature type="transmembrane region" description="Helical" evidence="1">
    <location>
        <begin position="64"/>
        <end position="88"/>
    </location>
</feature>
<name>A0ABV5CNP9_9ACTN</name>
<dbReference type="RefSeq" id="WP_357543515.1">
    <property type="nucleotide sequence ID" value="NZ_JBCGDC010000024.1"/>
</dbReference>
<keyword evidence="1" id="KW-0812">Transmembrane</keyword>
<dbReference type="Proteomes" id="UP001582793">
    <property type="component" value="Unassembled WGS sequence"/>
</dbReference>
<sequence>MQNAHPLPARVAGWFGLVAHLATLVWYAASGLLAPGWAVLLLLLVWAGLLVVAIVLLRRRPAYVPLVPVVAALFWFGAISAGEAWLGWTG</sequence>